<sequence>MMPHLPLKRFGAARSPCKLNGYSHSRSRISVEFRHPPTQDSSVWLWLTNLTGGALNALGDIVAQLNHNVKTRNTHDKHENWDPVRTARFFIFGASISPFLGRWNAFLERKFPLRAAGAKLSLNALSKRVACDQIIMAPIGLVAFISTMGVLEGRSREQITQKFKDMFVPTLRTNWTVWPALQTLNFTLVPLPLRVPFQSTCGVFWTLYLSTVNAREENKQDREIAMRRTLG</sequence>
<dbReference type="AlphaFoldDB" id="A0A8H6SV31"/>
<dbReference type="GeneID" id="59343968"/>
<evidence type="ECO:0000256" key="4">
    <source>
        <dbReference type="ARBA" id="ARBA00022989"/>
    </source>
</evidence>
<dbReference type="PANTHER" id="PTHR11266">
    <property type="entry name" value="PEROXISOMAL MEMBRANE PROTEIN 2, PXMP2 MPV17"/>
    <property type="match status" value="1"/>
</dbReference>
<comment type="similarity">
    <text evidence="2 6">Belongs to the peroxisomal membrane protein PXMP2/4 family.</text>
</comment>
<accession>A0A8H6SV31</accession>
<name>A0A8H6SV31_9AGAR</name>
<evidence type="ECO:0000256" key="1">
    <source>
        <dbReference type="ARBA" id="ARBA00004141"/>
    </source>
</evidence>
<organism evidence="7 8">
    <name type="scientific">Mycena indigotica</name>
    <dbReference type="NCBI Taxonomy" id="2126181"/>
    <lineage>
        <taxon>Eukaryota</taxon>
        <taxon>Fungi</taxon>
        <taxon>Dikarya</taxon>
        <taxon>Basidiomycota</taxon>
        <taxon>Agaricomycotina</taxon>
        <taxon>Agaricomycetes</taxon>
        <taxon>Agaricomycetidae</taxon>
        <taxon>Agaricales</taxon>
        <taxon>Marasmiineae</taxon>
        <taxon>Mycenaceae</taxon>
        <taxon>Mycena</taxon>
    </lineage>
</organism>
<keyword evidence="8" id="KW-1185">Reference proteome</keyword>
<proteinExistence type="inferred from homology"/>
<dbReference type="InterPro" id="IPR007248">
    <property type="entry name" value="Mpv17_PMP22"/>
</dbReference>
<protein>
    <submittedName>
        <fullName evidence="7">Uncharacterized protein</fullName>
    </submittedName>
</protein>
<gene>
    <name evidence="7" type="ORF">MIND_00464200</name>
</gene>
<reference evidence="7" key="1">
    <citation type="submission" date="2020-05" db="EMBL/GenBank/DDBJ databases">
        <title>Mycena genomes resolve the evolution of fungal bioluminescence.</title>
        <authorList>
            <person name="Tsai I.J."/>
        </authorList>
    </citation>
    <scope>NUCLEOTIDE SEQUENCE</scope>
    <source>
        <strain evidence="7">171206Taipei</strain>
    </source>
</reference>
<dbReference type="RefSeq" id="XP_037221744.1">
    <property type="nucleotide sequence ID" value="XM_037361452.1"/>
</dbReference>
<comment type="caution">
    <text evidence="7">The sequence shown here is derived from an EMBL/GenBank/DDBJ whole genome shotgun (WGS) entry which is preliminary data.</text>
</comment>
<keyword evidence="3" id="KW-0812">Transmembrane</keyword>
<evidence type="ECO:0000256" key="6">
    <source>
        <dbReference type="RuleBase" id="RU363053"/>
    </source>
</evidence>
<dbReference type="GO" id="GO:0016020">
    <property type="term" value="C:membrane"/>
    <property type="evidence" value="ECO:0007669"/>
    <property type="project" value="UniProtKB-SubCell"/>
</dbReference>
<evidence type="ECO:0000313" key="8">
    <source>
        <dbReference type="Proteomes" id="UP000636479"/>
    </source>
</evidence>
<evidence type="ECO:0000256" key="2">
    <source>
        <dbReference type="ARBA" id="ARBA00006824"/>
    </source>
</evidence>
<comment type="subcellular location">
    <subcellularLocation>
        <location evidence="1">Membrane</location>
        <topology evidence="1">Multi-pass membrane protein</topology>
    </subcellularLocation>
</comment>
<keyword evidence="5" id="KW-0472">Membrane</keyword>
<evidence type="ECO:0000256" key="3">
    <source>
        <dbReference type="ARBA" id="ARBA00022692"/>
    </source>
</evidence>
<dbReference type="EMBL" id="JACAZF010000004">
    <property type="protein sequence ID" value="KAF7306725.1"/>
    <property type="molecule type" value="Genomic_DNA"/>
</dbReference>
<dbReference type="Pfam" id="PF04117">
    <property type="entry name" value="Mpv17_PMP22"/>
    <property type="match status" value="1"/>
</dbReference>
<dbReference type="Proteomes" id="UP000636479">
    <property type="component" value="Unassembled WGS sequence"/>
</dbReference>
<evidence type="ECO:0000256" key="5">
    <source>
        <dbReference type="ARBA" id="ARBA00023136"/>
    </source>
</evidence>
<dbReference type="PANTHER" id="PTHR11266:SF50">
    <property type="entry name" value="VACUOLAR MEMBRANE PROTEIN YOR292C"/>
    <property type="match status" value="1"/>
</dbReference>
<evidence type="ECO:0000313" key="7">
    <source>
        <dbReference type="EMBL" id="KAF7306725.1"/>
    </source>
</evidence>
<dbReference type="GO" id="GO:0005739">
    <property type="term" value="C:mitochondrion"/>
    <property type="evidence" value="ECO:0007669"/>
    <property type="project" value="TreeGrafter"/>
</dbReference>
<dbReference type="OrthoDB" id="10267969at2759"/>
<keyword evidence="4" id="KW-1133">Transmembrane helix</keyword>